<protein>
    <recommendedName>
        <fullName evidence="2">Fibronectin type-III domain-containing protein</fullName>
    </recommendedName>
</protein>
<dbReference type="SUPFAM" id="SSF49265">
    <property type="entry name" value="Fibronectin type III"/>
    <property type="match status" value="1"/>
</dbReference>
<dbReference type="InterPro" id="IPR036116">
    <property type="entry name" value="FN3_sf"/>
</dbReference>
<feature type="chain" id="PRO_5009521921" description="Fibronectin type-III domain-containing protein" evidence="1">
    <location>
        <begin position="18"/>
        <end position="441"/>
    </location>
</feature>
<dbReference type="PANTHER" id="PTHR47197:SF3">
    <property type="entry name" value="DIHYDRO-HEME D1 DEHYDROGENASE"/>
    <property type="match status" value="1"/>
</dbReference>
<dbReference type="Gene3D" id="2.60.40.10">
    <property type="entry name" value="Immunoglobulins"/>
    <property type="match status" value="1"/>
</dbReference>
<dbReference type="InterPro" id="IPR013783">
    <property type="entry name" value="Ig-like_fold"/>
</dbReference>
<dbReference type="EMBL" id="MFGW01000210">
    <property type="protein sequence ID" value="OGF59552.1"/>
    <property type="molecule type" value="Genomic_DNA"/>
</dbReference>
<accession>A0A1F5V7Z3</accession>
<evidence type="ECO:0000313" key="3">
    <source>
        <dbReference type="EMBL" id="OGF59552.1"/>
    </source>
</evidence>
<keyword evidence="1" id="KW-0732">Signal</keyword>
<feature type="domain" description="Fibronectin type-III" evidence="2">
    <location>
        <begin position="357"/>
        <end position="441"/>
    </location>
</feature>
<dbReference type="InterPro" id="IPR015943">
    <property type="entry name" value="WD40/YVTN_repeat-like_dom_sf"/>
</dbReference>
<dbReference type="InterPro" id="IPR003961">
    <property type="entry name" value="FN3_dom"/>
</dbReference>
<dbReference type="Gene3D" id="2.130.10.10">
    <property type="entry name" value="YVTN repeat-like/Quinoprotein amine dehydrogenase"/>
    <property type="match status" value="3"/>
</dbReference>
<evidence type="ECO:0000259" key="2">
    <source>
        <dbReference type="PROSITE" id="PS50853"/>
    </source>
</evidence>
<dbReference type="InterPro" id="IPR051200">
    <property type="entry name" value="Host-pathogen_enzymatic-act"/>
</dbReference>
<dbReference type="Proteomes" id="UP000178943">
    <property type="component" value="Unassembled WGS sequence"/>
</dbReference>
<sequence>MTTIIIASLLSAGSAFAWDVPDGFVLVTEWGFFDGTTVAKIDPATDQIVTKVTVGDSPNFITYDSVRRIAYVSLHDDNKIAALKVDTLEVADLSIANLGKAPIGITLTPDGLRLLAATRGTDGVISEDDRLDIISLNHTTWPPAASIITSIFTGLHPIRPLVNNAGTYAVVTVRNEPAILIIDLATYQVVYEAPNLPPNAEPEGGDVHPTENIIYVTQHGVNVIEVIDLDVLSIVKHVPITNSTGFPANPSTIRFIPEGTRAFVSAQSINRVLMFDTADPKNPVQVSSVELQVGPQPHHIVWLPGDRGYVANSNNGNYYGSLSVINNYSGTPTVSGPILTTLAAPLSFAYVECVDSPPASVIMLSKNDNDVLLSWQPVTGTALYSVYRATLPNPGSWGTPVWTGTTTNASDPALSNSENYYYILQRTSSCGAQTYSVVLNE</sequence>
<organism evidence="3 4">
    <name type="scientific">Candidatus Fischerbacteria bacterium RBG_13_37_8</name>
    <dbReference type="NCBI Taxonomy" id="1817863"/>
    <lineage>
        <taxon>Bacteria</taxon>
        <taxon>Candidatus Fischeribacteriota</taxon>
    </lineage>
</organism>
<gene>
    <name evidence="3" type="ORF">A2Y62_03675</name>
</gene>
<dbReference type="PROSITE" id="PS50853">
    <property type="entry name" value="FN3"/>
    <property type="match status" value="1"/>
</dbReference>
<comment type="caution">
    <text evidence="3">The sequence shown here is derived from an EMBL/GenBank/DDBJ whole genome shotgun (WGS) entry which is preliminary data.</text>
</comment>
<dbReference type="InterPro" id="IPR011045">
    <property type="entry name" value="N2O_reductase_N"/>
</dbReference>
<dbReference type="SUPFAM" id="SSF50974">
    <property type="entry name" value="Nitrous oxide reductase, N-terminal domain"/>
    <property type="match status" value="1"/>
</dbReference>
<feature type="signal peptide" evidence="1">
    <location>
        <begin position="1"/>
        <end position="17"/>
    </location>
</feature>
<dbReference type="STRING" id="1817863.A2Y62_03675"/>
<evidence type="ECO:0000313" key="4">
    <source>
        <dbReference type="Proteomes" id="UP000178943"/>
    </source>
</evidence>
<proteinExistence type="predicted"/>
<name>A0A1F5V7Z3_9BACT</name>
<reference evidence="3 4" key="1">
    <citation type="journal article" date="2016" name="Nat. Commun.">
        <title>Thousands of microbial genomes shed light on interconnected biogeochemical processes in an aquifer system.</title>
        <authorList>
            <person name="Anantharaman K."/>
            <person name="Brown C.T."/>
            <person name="Hug L.A."/>
            <person name="Sharon I."/>
            <person name="Castelle C.J."/>
            <person name="Probst A.J."/>
            <person name="Thomas B.C."/>
            <person name="Singh A."/>
            <person name="Wilkins M.J."/>
            <person name="Karaoz U."/>
            <person name="Brodie E.L."/>
            <person name="Williams K.H."/>
            <person name="Hubbard S.S."/>
            <person name="Banfield J.F."/>
        </authorList>
    </citation>
    <scope>NUCLEOTIDE SEQUENCE [LARGE SCALE GENOMIC DNA]</scope>
</reference>
<evidence type="ECO:0000256" key="1">
    <source>
        <dbReference type="SAM" id="SignalP"/>
    </source>
</evidence>
<dbReference type="AlphaFoldDB" id="A0A1F5V7Z3"/>
<dbReference type="PANTHER" id="PTHR47197">
    <property type="entry name" value="PROTEIN NIRF"/>
    <property type="match status" value="1"/>
</dbReference>